<gene>
    <name evidence="1" type="ORF">BCHO_0223</name>
</gene>
<comment type="caution">
    <text evidence="1">The sequence shown here is derived from an EMBL/GenBank/DDBJ whole genome shotgun (WGS) entry which is preliminary data.</text>
</comment>
<keyword evidence="2" id="KW-1185">Reference proteome</keyword>
<protein>
    <submittedName>
        <fullName evidence="1">Uncharacterized protein</fullName>
    </submittedName>
</protein>
<organism evidence="1 2">
    <name type="scientific">Bifidobacterium choerinum</name>
    <dbReference type="NCBI Taxonomy" id="35760"/>
    <lineage>
        <taxon>Bacteria</taxon>
        <taxon>Bacillati</taxon>
        <taxon>Actinomycetota</taxon>
        <taxon>Actinomycetes</taxon>
        <taxon>Bifidobacteriales</taxon>
        <taxon>Bifidobacteriaceae</taxon>
        <taxon>Bifidobacterium</taxon>
    </lineage>
</organism>
<name>A0A087AH90_9BIFI</name>
<dbReference type="RefSeq" id="WP_152595877.1">
    <property type="nucleotide sequence ID" value="NZ_JGYU01000002.1"/>
</dbReference>
<proteinExistence type="predicted"/>
<evidence type="ECO:0000313" key="1">
    <source>
        <dbReference type="EMBL" id="KFI58140.1"/>
    </source>
</evidence>
<dbReference type="AlphaFoldDB" id="A0A087AH90"/>
<dbReference type="OrthoDB" id="4988171at2"/>
<sequence length="246" mass="28089">MPEQEHEPVRLPEPWKESLFFDEKKWAKVIMLEEDRDEVKSLGTKQAFQAFEKMINTAANHLHCLENLDTGARIILQLSRVPCNGVRSLPSMSIEYSIKNMVILSGWDGEIRGGDLRDIPIRAILAAYAQHDAEKNISFNRAFLLDFPERKGIPKKYWVEDSDSEGDTVYSPANILDPLPAKYSKRPWFYALVAEQYDALAREHPDANVANLMVELNSDVAPGSVRRWITRARKEGLLPPADWKRG</sequence>
<dbReference type="Proteomes" id="UP000028995">
    <property type="component" value="Unassembled WGS sequence"/>
</dbReference>
<evidence type="ECO:0000313" key="2">
    <source>
        <dbReference type="Proteomes" id="UP000028995"/>
    </source>
</evidence>
<accession>A0A087AH90</accession>
<reference evidence="1 2" key="1">
    <citation type="submission" date="2014-03" db="EMBL/GenBank/DDBJ databases">
        <title>Genomics of Bifidobacteria.</title>
        <authorList>
            <person name="Ventura M."/>
            <person name="Milani C."/>
            <person name="Lugli G.A."/>
        </authorList>
    </citation>
    <scope>NUCLEOTIDE SEQUENCE [LARGE SCALE GENOMIC DNA]</scope>
    <source>
        <strain evidence="1 2">LMG 10510</strain>
    </source>
</reference>
<dbReference type="EMBL" id="JGYU01000002">
    <property type="protein sequence ID" value="KFI58140.1"/>
    <property type="molecule type" value="Genomic_DNA"/>
</dbReference>